<evidence type="ECO:0000256" key="1">
    <source>
        <dbReference type="ARBA" id="ARBA00022603"/>
    </source>
</evidence>
<sequence length="339" mass="37418">MDTARPAFGDIDETPSTRPEAHTAEARPATVSARAQSEFGKSMLASLRADPKKTEPKFFYDVAGSQLFDRICELDDYYPTRTEAAILRDMVADLPDNLPQGAALVELGSGSSIKTRIILDGLPDLGAYVPVDISGDHLRETAKGLRDAYPGLPVYPLVADFTREMTMPQQVDGLPKVLFFPGSTIGNLDKSEAVELLARLRRLSGVSAFLIGVDLRKDPQILRRAYDDSEGVTAQFNLNLLRRANSELGAGFDLSAFRHESRWNDKEGRVEMHLVSTRSQDVELLGETVHFEPDESIHTESSYKYTVSGFRALAAEAGWNAPSVWTDEKDLFSVHLLTV</sequence>
<dbReference type="PANTHER" id="PTHR43397">
    <property type="entry name" value="ERGOTHIONEINE BIOSYNTHESIS PROTEIN 1"/>
    <property type="match status" value="1"/>
</dbReference>
<gene>
    <name evidence="5" type="ORF">LCGC14_1575710</name>
</gene>
<feature type="domain" description="Histidine-specific methyltransferase SAM-dependent" evidence="4">
    <location>
        <begin position="40"/>
        <end position="338"/>
    </location>
</feature>
<dbReference type="GO" id="GO:0008168">
    <property type="term" value="F:methyltransferase activity"/>
    <property type="evidence" value="ECO:0007669"/>
    <property type="project" value="UniProtKB-KW"/>
</dbReference>
<dbReference type="PANTHER" id="PTHR43397:SF1">
    <property type="entry name" value="ERGOTHIONEINE BIOSYNTHESIS PROTEIN 1"/>
    <property type="match status" value="1"/>
</dbReference>
<dbReference type="Gene3D" id="3.40.50.150">
    <property type="entry name" value="Vaccinia Virus protein VP39"/>
    <property type="match status" value="1"/>
</dbReference>
<dbReference type="InterPro" id="IPR035094">
    <property type="entry name" value="EgtD"/>
</dbReference>
<protein>
    <recommendedName>
        <fullName evidence="4">Histidine-specific methyltransferase SAM-dependent domain-containing protein</fullName>
    </recommendedName>
</protein>
<evidence type="ECO:0000256" key="2">
    <source>
        <dbReference type="ARBA" id="ARBA00022679"/>
    </source>
</evidence>
<dbReference type="NCBIfam" id="TIGR03438">
    <property type="entry name" value="egtD_ergothio"/>
    <property type="match status" value="1"/>
</dbReference>
<dbReference type="PIRSF" id="PIRSF018005">
    <property type="entry name" value="UCP018005"/>
    <property type="match status" value="1"/>
</dbReference>
<keyword evidence="2" id="KW-0808">Transferase</keyword>
<evidence type="ECO:0000313" key="5">
    <source>
        <dbReference type="EMBL" id="KKM27341.1"/>
    </source>
</evidence>
<accession>A0A0F9IIC0</accession>
<comment type="caution">
    <text evidence="5">The sequence shown here is derived from an EMBL/GenBank/DDBJ whole genome shotgun (WGS) entry which is preliminary data.</text>
</comment>
<name>A0A0F9IIC0_9ZZZZ</name>
<keyword evidence="1" id="KW-0489">Methyltransferase</keyword>
<dbReference type="GO" id="GO:0032259">
    <property type="term" value="P:methylation"/>
    <property type="evidence" value="ECO:0007669"/>
    <property type="project" value="UniProtKB-KW"/>
</dbReference>
<evidence type="ECO:0000256" key="3">
    <source>
        <dbReference type="SAM" id="MobiDB-lite"/>
    </source>
</evidence>
<dbReference type="Pfam" id="PF10017">
    <property type="entry name" value="Methyltransf_33"/>
    <property type="match status" value="1"/>
</dbReference>
<dbReference type="InterPro" id="IPR017804">
    <property type="entry name" value="MeTrfase_EgtD-like"/>
</dbReference>
<dbReference type="InterPro" id="IPR029063">
    <property type="entry name" value="SAM-dependent_MTases_sf"/>
</dbReference>
<reference evidence="5" key="1">
    <citation type="journal article" date="2015" name="Nature">
        <title>Complex archaea that bridge the gap between prokaryotes and eukaryotes.</title>
        <authorList>
            <person name="Spang A."/>
            <person name="Saw J.H."/>
            <person name="Jorgensen S.L."/>
            <person name="Zaremba-Niedzwiedzka K."/>
            <person name="Martijn J."/>
            <person name="Lind A.E."/>
            <person name="van Eijk R."/>
            <person name="Schleper C."/>
            <person name="Guy L."/>
            <person name="Ettema T.J."/>
        </authorList>
    </citation>
    <scope>NUCLEOTIDE SEQUENCE</scope>
</reference>
<dbReference type="InterPro" id="IPR019257">
    <property type="entry name" value="MeTrfase_dom"/>
</dbReference>
<proteinExistence type="predicted"/>
<feature type="region of interest" description="Disordered" evidence="3">
    <location>
        <begin position="1"/>
        <end position="32"/>
    </location>
</feature>
<dbReference type="AlphaFoldDB" id="A0A0F9IIC0"/>
<evidence type="ECO:0000259" key="4">
    <source>
        <dbReference type="Pfam" id="PF10017"/>
    </source>
</evidence>
<dbReference type="InterPro" id="IPR051128">
    <property type="entry name" value="EgtD_Methyltrsf_superfamily"/>
</dbReference>
<organism evidence="5">
    <name type="scientific">marine sediment metagenome</name>
    <dbReference type="NCBI Taxonomy" id="412755"/>
    <lineage>
        <taxon>unclassified sequences</taxon>
        <taxon>metagenomes</taxon>
        <taxon>ecological metagenomes</taxon>
    </lineage>
</organism>
<dbReference type="EMBL" id="LAZR01012341">
    <property type="protein sequence ID" value="KKM27341.1"/>
    <property type="molecule type" value="Genomic_DNA"/>
</dbReference>
<dbReference type="SUPFAM" id="SSF53335">
    <property type="entry name" value="S-adenosyl-L-methionine-dependent methyltransferases"/>
    <property type="match status" value="1"/>
</dbReference>